<dbReference type="AlphaFoldDB" id="A0A8B7Z6M5"/>
<organism evidence="2 4">
    <name type="scientific">Acanthaster planci</name>
    <name type="common">Crown-of-thorns starfish</name>
    <dbReference type="NCBI Taxonomy" id="133434"/>
    <lineage>
        <taxon>Eukaryota</taxon>
        <taxon>Metazoa</taxon>
        <taxon>Echinodermata</taxon>
        <taxon>Eleutherozoa</taxon>
        <taxon>Asterozoa</taxon>
        <taxon>Asteroidea</taxon>
        <taxon>Valvatacea</taxon>
        <taxon>Valvatida</taxon>
        <taxon>Acanthasteridae</taxon>
        <taxon>Acanthaster</taxon>
    </lineage>
</organism>
<dbReference type="PANTHER" id="PTHR15907">
    <property type="entry name" value="DUF614 FAMILY PROTEIN-RELATED"/>
    <property type="match status" value="1"/>
</dbReference>
<protein>
    <submittedName>
        <fullName evidence="3 4">Cornifelin-like</fullName>
    </submittedName>
</protein>
<proteinExistence type="inferred from homology"/>
<dbReference type="RefSeq" id="XP_022100439.1">
    <property type="nucleotide sequence ID" value="XM_022244747.1"/>
</dbReference>
<dbReference type="Pfam" id="PF04749">
    <property type="entry name" value="PLAC8"/>
    <property type="match status" value="1"/>
</dbReference>
<name>A0A8B7Z6M5_ACAPL</name>
<comment type="similarity">
    <text evidence="1">Belongs to the cornifelin family.</text>
</comment>
<dbReference type="GeneID" id="110984499"/>
<evidence type="ECO:0000256" key="1">
    <source>
        <dbReference type="ARBA" id="ARBA00009024"/>
    </source>
</evidence>
<keyword evidence="2" id="KW-1185">Reference proteome</keyword>
<reference evidence="3 4" key="1">
    <citation type="submission" date="2025-04" db="UniProtKB">
        <authorList>
            <consortium name="RefSeq"/>
        </authorList>
    </citation>
    <scope>IDENTIFICATION</scope>
</reference>
<evidence type="ECO:0000313" key="3">
    <source>
        <dbReference type="RefSeq" id="XP_022100439.1"/>
    </source>
</evidence>
<dbReference type="KEGG" id="aplc:110984499"/>
<evidence type="ECO:0000313" key="4">
    <source>
        <dbReference type="RefSeq" id="XP_022100440.1"/>
    </source>
</evidence>
<dbReference type="OMA" id="INDCCTV"/>
<gene>
    <name evidence="3 4" type="primary">LOC110984499</name>
</gene>
<evidence type="ECO:0000313" key="2">
    <source>
        <dbReference type="Proteomes" id="UP000694845"/>
    </source>
</evidence>
<dbReference type="InterPro" id="IPR006461">
    <property type="entry name" value="PLAC_motif_containing"/>
</dbReference>
<dbReference type="OrthoDB" id="1045822at2759"/>
<dbReference type="NCBIfam" id="TIGR01571">
    <property type="entry name" value="A_thal_Cys_rich"/>
    <property type="match status" value="1"/>
</dbReference>
<dbReference type="RefSeq" id="XP_022100440.1">
    <property type="nucleotide sequence ID" value="XM_022244748.1"/>
</dbReference>
<sequence>MDPTGAVVQQPRYEQMVAYSDADVAVQMPPAVPMGTVVTSQPTTTTTIINIGQSNFLYPRGIPRDWSTPLCGCFEDCVGCLCAFFFFPCYECHVATKMGQNCCTPICVPNGTMVMRAHVRGRHNIQGTLINDCCTVTFCTPCALAQLSREIDNMQSGRAAP</sequence>
<accession>A0A8B7Z6M5</accession>
<dbReference type="Proteomes" id="UP000694845">
    <property type="component" value="Unplaced"/>
</dbReference>